<dbReference type="Gramene" id="rna6741">
    <property type="protein sequence ID" value="RHN82568.1"/>
    <property type="gene ID" value="gene6741"/>
</dbReference>
<feature type="transmembrane region" description="Helical" evidence="10">
    <location>
        <begin position="301"/>
        <end position="322"/>
    </location>
</feature>
<sequence length="551" mass="62432">MSSEIEVVEEVQYGDQQSTPSSFAGGVAEDRLQKDVYIATAYEDLEKLRRLVEQEGCLVTEPDATALHWSAVRGSVEVADLLLKEGAQLNSADKDGYQTIHVAAQYDQTSFLYHIVSKWNADPDVLDNDGRSPLHWAACKGFSDLIRLLLFLDVHRGRIDKEGFTALHWAAIKGNLQACILLVHAGKNKDLVVTDNTGLTPVQLASDKNHREIVFFLENYQRRLERRLDSDSPLGNIYKLFMNAISKPIISKHRFNTSFSLDISLSIRSLTYYIYHITFFISTSLKVSNIIWMYNEYFPKLLGLWSLTFVLLVTYTHCVILAKNMPKLTYAAGLFAWFGVLLATVGLLMSYRCSTKDPGNIRMNGHDTQNIKDNEPLLQYKINNPALLAGNWSQICATRKIIRPLRTKHCAICDQCVEQFDHHCPWLSSCIGKKNKRDFFAFLVLETSAMLVTGVVCLKRLAHSRRPSSFGSWIKIVVMQASNISSNLTTNEMINHERYSYLKGPDGRFRNPYDHGIKKNCSDFLINGYNEDLEYVEETNGDSCSHNAKGN</sequence>
<dbReference type="Pfam" id="PF00023">
    <property type="entry name" value="Ank"/>
    <property type="match status" value="1"/>
</dbReference>
<dbReference type="PROSITE" id="PS50216">
    <property type="entry name" value="DHHC"/>
    <property type="match status" value="1"/>
</dbReference>
<evidence type="ECO:0000256" key="3">
    <source>
        <dbReference type="ARBA" id="ARBA00008574"/>
    </source>
</evidence>
<dbReference type="InterPro" id="IPR002110">
    <property type="entry name" value="Ankyrin_rpt"/>
</dbReference>
<evidence type="ECO:0000256" key="7">
    <source>
        <dbReference type="ARBA" id="ARBA00023043"/>
    </source>
</evidence>
<dbReference type="Proteomes" id="UP000265566">
    <property type="component" value="Chromosome 1"/>
</dbReference>
<dbReference type="PROSITE" id="PS50297">
    <property type="entry name" value="ANK_REP_REGION"/>
    <property type="match status" value="3"/>
</dbReference>
<evidence type="ECO:0000256" key="8">
    <source>
        <dbReference type="ARBA" id="ARBA00023136"/>
    </source>
</evidence>
<dbReference type="SUPFAM" id="SSF48403">
    <property type="entry name" value="Ankyrin repeat"/>
    <property type="match status" value="1"/>
</dbReference>
<comment type="domain">
    <text evidence="10">The DHHC domain is required for palmitoyltransferase activity.</text>
</comment>
<keyword evidence="4 10" id="KW-0812">Transmembrane</keyword>
<dbReference type="Gene3D" id="1.25.40.20">
    <property type="entry name" value="Ankyrin repeat-containing domain"/>
    <property type="match status" value="2"/>
</dbReference>
<feature type="repeat" description="ANK" evidence="9">
    <location>
        <begin position="162"/>
        <end position="194"/>
    </location>
</feature>
<evidence type="ECO:0000259" key="11">
    <source>
        <dbReference type="Pfam" id="PF01529"/>
    </source>
</evidence>
<gene>
    <name evidence="12" type="ORF">MtrunA17_Chr1g0211231</name>
</gene>
<dbReference type="GO" id="GO:0012505">
    <property type="term" value="C:endomembrane system"/>
    <property type="evidence" value="ECO:0007669"/>
    <property type="project" value="UniProtKB-SubCell"/>
</dbReference>
<evidence type="ECO:0000256" key="4">
    <source>
        <dbReference type="ARBA" id="ARBA00022692"/>
    </source>
</evidence>
<dbReference type="Pfam" id="PF12796">
    <property type="entry name" value="Ank_2"/>
    <property type="match status" value="1"/>
</dbReference>
<keyword evidence="5" id="KW-0677">Repeat</keyword>
<keyword evidence="7 9" id="KW-0040">ANK repeat</keyword>
<dbReference type="GO" id="GO:0005886">
    <property type="term" value="C:plasma membrane"/>
    <property type="evidence" value="ECO:0007669"/>
    <property type="project" value="UniProtKB-SubCell"/>
</dbReference>
<feature type="repeat" description="ANK" evidence="9">
    <location>
        <begin position="129"/>
        <end position="150"/>
    </location>
</feature>
<keyword evidence="6 10" id="KW-1133">Transmembrane helix</keyword>
<evidence type="ECO:0000313" key="12">
    <source>
        <dbReference type="EMBL" id="RHN82568.1"/>
    </source>
</evidence>
<name>A0A396K3W8_MEDTR</name>
<proteinExistence type="inferred from homology"/>
<comment type="catalytic activity">
    <reaction evidence="10">
        <text>L-cysteinyl-[protein] + hexadecanoyl-CoA = S-hexadecanoyl-L-cysteinyl-[protein] + CoA</text>
        <dbReference type="Rhea" id="RHEA:36683"/>
        <dbReference type="Rhea" id="RHEA-COMP:10131"/>
        <dbReference type="Rhea" id="RHEA-COMP:11032"/>
        <dbReference type="ChEBI" id="CHEBI:29950"/>
        <dbReference type="ChEBI" id="CHEBI:57287"/>
        <dbReference type="ChEBI" id="CHEBI:57379"/>
        <dbReference type="ChEBI" id="CHEBI:74151"/>
        <dbReference type="EC" id="2.3.1.225"/>
    </reaction>
</comment>
<feature type="domain" description="Palmitoyltransferase DHHC" evidence="11">
    <location>
        <begin position="393"/>
        <end position="469"/>
    </location>
</feature>
<dbReference type="EC" id="2.3.1.225" evidence="10"/>
<dbReference type="GO" id="GO:0019706">
    <property type="term" value="F:protein-cysteine S-palmitoyltransferase activity"/>
    <property type="evidence" value="ECO:0007669"/>
    <property type="project" value="UniProtKB-EC"/>
</dbReference>
<comment type="subcellular location">
    <subcellularLocation>
        <location evidence="2">Cell membrane</location>
        <topology evidence="2">Peripheral membrane protein</topology>
        <orientation evidence="2">Cytoplasmic side</orientation>
    </subcellularLocation>
    <subcellularLocation>
        <location evidence="1">Endomembrane system</location>
        <topology evidence="1">Multi-pass membrane protein</topology>
    </subcellularLocation>
</comment>
<comment type="caution">
    <text evidence="12">The sequence shown here is derived from an EMBL/GenBank/DDBJ whole genome shotgun (WGS) entry which is preliminary data.</text>
</comment>
<feature type="repeat" description="ANK" evidence="9">
    <location>
        <begin position="62"/>
        <end position="94"/>
    </location>
</feature>
<dbReference type="InterPro" id="IPR001594">
    <property type="entry name" value="Palmitoyltrfase_DHHC"/>
</dbReference>
<evidence type="ECO:0000256" key="2">
    <source>
        <dbReference type="ARBA" id="ARBA00004413"/>
    </source>
</evidence>
<dbReference type="EMBL" id="PSQE01000001">
    <property type="protein sequence ID" value="RHN82568.1"/>
    <property type="molecule type" value="Genomic_DNA"/>
</dbReference>
<feature type="transmembrane region" description="Helical" evidence="10">
    <location>
        <begin position="273"/>
        <end position="294"/>
    </location>
</feature>
<dbReference type="SMART" id="SM00248">
    <property type="entry name" value="ANK"/>
    <property type="match status" value="5"/>
</dbReference>
<organism evidence="12">
    <name type="scientific">Medicago truncatula</name>
    <name type="common">Barrel medic</name>
    <name type="synonym">Medicago tribuloides</name>
    <dbReference type="NCBI Taxonomy" id="3880"/>
    <lineage>
        <taxon>Eukaryota</taxon>
        <taxon>Viridiplantae</taxon>
        <taxon>Streptophyta</taxon>
        <taxon>Embryophyta</taxon>
        <taxon>Tracheophyta</taxon>
        <taxon>Spermatophyta</taxon>
        <taxon>Magnoliopsida</taxon>
        <taxon>eudicotyledons</taxon>
        <taxon>Gunneridae</taxon>
        <taxon>Pentapetalae</taxon>
        <taxon>rosids</taxon>
        <taxon>fabids</taxon>
        <taxon>Fabales</taxon>
        <taxon>Fabaceae</taxon>
        <taxon>Papilionoideae</taxon>
        <taxon>50 kb inversion clade</taxon>
        <taxon>NPAAA clade</taxon>
        <taxon>Hologalegina</taxon>
        <taxon>IRL clade</taxon>
        <taxon>Trifolieae</taxon>
        <taxon>Medicago</taxon>
    </lineage>
</organism>
<evidence type="ECO:0000256" key="9">
    <source>
        <dbReference type="PROSITE-ProRule" id="PRU00023"/>
    </source>
</evidence>
<evidence type="ECO:0000256" key="10">
    <source>
        <dbReference type="RuleBase" id="RU079119"/>
    </source>
</evidence>
<dbReference type="Pfam" id="PF01529">
    <property type="entry name" value="DHHC"/>
    <property type="match status" value="1"/>
</dbReference>
<evidence type="ECO:0000256" key="6">
    <source>
        <dbReference type="ARBA" id="ARBA00022989"/>
    </source>
</evidence>
<comment type="similarity">
    <text evidence="3 10">Belongs to the DHHC palmitoyltransferase family.</text>
</comment>
<accession>A0A396K3W8</accession>
<feature type="transmembrane region" description="Helical" evidence="10">
    <location>
        <begin position="439"/>
        <end position="462"/>
    </location>
</feature>
<keyword evidence="10 12" id="KW-0012">Acyltransferase</keyword>
<reference evidence="12" key="1">
    <citation type="journal article" date="2018" name="Nat. Plants">
        <title>Whole-genome landscape of Medicago truncatula symbiotic genes.</title>
        <authorList>
            <person name="Pecrix Y."/>
            <person name="Gamas P."/>
            <person name="Carrere S."/>
        </authorList>
    </citation>
    <scope>NUCLEOTIDE SEQUENCE</scope>
    <source>
        <tissue evidence="12">Leaves</tissue>
    </source>
</reference>
<dbReference type="PROSITE" id="PS50088">
    <property type="entry name" value="ANK_REPEAT"/>
    <property type="match status" value="3"/>
</dbReference>
<dbReference type="AlphaFoldDB" id="A0A396K3W8"/>
<evidence type="ECO:0000256" key="5">
    <source>
        <dbReference type="ARBA" id="ARBA00022737"/>
    </source>
</evidence>
<keyword evidence="10 12" id="KW-0808">Transferase</keyword>
<dbReference type="InterPro" id="IPR036770">
    <property type="entry name" value="Ankyrin_rpt-contain_sf"/>
</dbReference>
<dbReference type="PANTHER" id="PTHR24161">
    <property type="entry name" value="ANK_REP_REGION DOMAIN-CONTAINING PROTEIN-RELATED"/>
    <property type="match status" value="1"/>
</dbReference>
<dbReference type="PANTHER" id="PTHR24161:SF17">
    <property type="entry name" value="PALMITOYLTRANSFERASE"/>
    <property type="match status" value="1"/>
</dbReference>
<protein>
    <recommendedName>
        <fullName evidence="10">S-acyltransferase</fullName>
        <ecNumber evidence="10">2.3.1.225</ecNumber>
    </recommendedName>
    <alternativeName>
        <fullName evidence="10">Palmitoyltransferase</fullName>
    </alternativeName>
</protein>
<keyword evidence="8 10" id="KW-0472">Membrane</keyword>
<evidence type="ECO:0000256" key="1">
    <source>
        <dbReference type="ARBA" id="ARBA00004127"/>
    </source>
</evidence>
<feature type="transmembrane region" description="Helical" evidence="10">
    <location>
        <begin position="328"/>
        <end position="349"/>
    </location>
</feature>